<dbReference type="EMBL" id="DOGS01000165">
    <property type="protein sequence ID" value="HBQ48835.1"/>
    <property type="molecule type" value="Genomic_DNA"/>
</dbReference>
<dbReference type="Gene3D" id="1.20.5.1700">
    <property type="match status" value="1"/>
</dbReference>
<evidence type="ECO:0000313" key="4">
    <source>
        <dbReference type="Proteomes" id="UP000263957"/>
    </source>
</evidence>
<dbReference type="Proteomes" id="UP000263957">
    <property type="component" value="Unassembled WGS sequence"/>
</dbReference>
<dbReference type="AlphaFoldDB" id="A0A356W724"/>
<feature type="coiled-coil region" evidence="1">
    <location>
        <begin position="85"/>
        <end position="133"/>
    </location>
</feature>
<comment type="similarity">
    <text evidence="1">Belongs to the CpoB family.</text>
</comment>
<sequence length="355" mass="37809">MQPGALIWPRLFSYESKKSSGGSSMFKAPALVLASLCLVASPAIAQRSAPITQGVTSSDLSQQVAQARQQSAQVQVEVNGLTGDVMQLTGRVETLEFQLQQSREQTENLQRDNEALIDEIDDLRTQLDAQSEDMAALKSFMASAGLMPETEPTPDGMTGAFPDDAMTGLGDSAASGPRRLNGLSEMPEPEPESQSGPTRLTPASTLADNDALPEGSLGTIPASALPGEAGPLFALAKSRLIQFDYAGAEEAFRAFLDRFGDDPQAGEAHYWLGESLYQQKAYADSGAAYTTMIRSYPDDPRAPDALVKLARAMRLIGDKEKACLALGTLPSRYPNASGVTRDLAAVERTKSGCDN</sequence>
<dbReference type="GO" id="GO:0030288">
    <property type="term" value="C:outer membrane-bounded periplasmic space"/>
    <property type="evidence" value="ECO:0007669"/>
    <property type="project" value="UniProtKB-UniRule"/>
</dbReference>
<gene>
    <name evidence="3" type="primary">ygbF</name>
    <name evidence="1" type="synonym">cpoB</name>
    <name evidence="3" type="ORF">DD728_08115</name>
</gene>
<dbReference type="InterPro" id="IPR014162">
    <property type="entry name" value="CpoB_C"/>
</dbReference>
<organism evidence="3 4">
    <name type="scientific">Hyphomonas atlantica</name>
    <dbReference type="NCBI Taxonomy" id="1280948"/>
    <lineage>
        <taxon>Bacteria</taxon>
        <taxon>Pseudomonadati</taxon>
        <taxon>Pseudomonadota</taxon>
        <taxon>Alphaproteobacteria</taxon>
        <taxon>Hyphomonadales</taxon>
        <taxon>Hyphomonadaceae</taxon>
        <taxon>Hyphomonas</taxon>
    </lineage>
</organism>
<keyword evidence="1" id="KW-0132">Cell division</keyword>
<reference evidence="3 4" key="1">
    <citation type="journal article" date="2018" name="Nat. Biotechnol.">
        <title>A standardized bacterial taxonomy based on genome phylogeny substantially revises the tree of life.</title>
        <authorList>
            <person name="Parks D.H."/>
            <person name="Chuvochina M."/>
            <person name="Waite D.W."/>
            <person name="Rinke C."/>
            <person name="Skarshewski A."/>
            <person name="Chaumeil P.A."/>
            <person name="Hugenholtz P."/>
        </authorList>
    </citation>
    <scope>NUCLEOTIDE SEQUENCE [LARGE SCALE GENOMIC DNA]</scope>
    <source>
        <strain evidence="3">UBA10378</strain>
    </source>
</reference>
<dbReference type="InterPro" id="IPR011990">
    <property type="entry name" value="TPR-like_helical_dom_sf"/>
</dbReference>
<protein>
    <recommendedName>
        <fullName evidence="1">Cell division coordinator CpoB</fullName>
    </recommendedName>
</protein>
<dbReference type="Gene3D" id="1.25.40.10">
    <property type="entry name" value="Tetratricopeptide repeat domain"/>
    <property type="match status" value="1"/>
</dbReference>
<comment type="caution">
    <text evidence="3">The sequence shown here is derived from an EMBL/GenBank/DDBJ whole genome shotgun (WGS) entry which is preliminary data.</text>
</comment>
<dbReference type="Pfam" id="PF13174">
    <property type="entry name" value="TPR_6"/>
    <property type="match status" value="1"/>
</dbReference>
<dbReference type="GO" id="GO:0043093">
    <property type="term" value="P:FtsZ-dependent cytokinesis"/>
    <property type="evidence" value="ECO:0007669"/>
    <property type="project" value="UniProtKB-UniRule"/>
</dbReference>
<name>A0A356W724_9PROT</name>
<dbReference type="SUPFAM" id="SSF48452">
    <property type="entry name" value="TPR-like"/>
    <property type="match status" value="1"/>
</dbReference>
<accession>A0A356W724</accession>
<feature type="region of interest" description="Disordered" evidence="2">
    <location>
        <begin position="146"/>
        <end position="219"/>
    </location>
</feature>
<evidence type="ECO:0000256" key="1">
    <source>
        <dbReference type="HAMAP-Rule" id="MF_02066"/>
    </source>
</evidence>
<evidence type="ECO:0000256" key="2">
    <source>
        <dbReference type="SAM" id="MobiDB-lite"/>
    </source>
</evidence>
<dbReference type="Pfam" id="PF13432">
    <property type="entry name" value="TPR_16"/>
    <property type="match status" value="1"/>
</dbReference>
<dbReference type="NCBIfam" id="TIGR02795">
    <property type="entry name" value="tol_pal_ybgF"/>
    <property type="match status" value="1"/>
</dbReference>
<dbReference type="InterPro" id="IPR019734">
    <property type="entry name" value="TPR_rpt"/>
</dbReference>
<comment type="subcellular location">
    <subcellularLocation>
        <location evidence="1">Periplasm</location>
    </subcellularLocation>
</comment>
<dbReference type="InterPro" id="IPR034706">
    <property type="entry name" value="CpoB"/>
</dbReference>
<comment type="function">
    <text evidence="1">Mediates coordination of peptidoglycan synthesis and outer membrane constriction during cell division.</text>
</comment>
<keyword evidence="1" id="KW-0732">Signal</keyword>
<dbReference type="HAMAP" id="MF_02066">
    <property type="entry name" value="CpoB"/>
    <property type="match status" value="1"/>
</dbReference>
<keyword evidence="1" id="KW-0131">Cell cycle</keyword>
<evidence type="ECO:0000313" key="3">
    <source>
        <dbReference type="EMBL" id="HBQ48835.1"/>
    </source>
</evidence>
<keyword evidence="1" id="KW-0574">Periplasm</keyword>
<keyword evidence="1" id="KW-0175">Coiled coil</keyword>
<proteinExistence type="inferred from homology"/>